<dbReference type="Pfam" id="PF05257">
    <property type="entry name" value="CHAP"/>
    <property type="match status" value="1"/>
</dbReference>
<feature type="domain" description="Peptidase C51" evidence="3">
    <location>
        <begin position="155"/>
        <end position="284"/>
    </location>
</feature>
<evidence type="ECO:0000256" key="1">
    <source>
        <dbReference type="SAM" id="MobiDB-lite"/>
    </source>
</evidence>
<evidence type="ECO:0000313" key="4">
    <source>
        <dbReference type="EMBL" id="TWU74442.1"/>
    </source>
</evidence>
<accession>A0A5C6G9K7</accession>
<dbReference type="EMBL" id="SBHS01000011">
    <property type="protein sequence ID" value="TWU74442.1"/>
    <property type="molecule type" value="Genomic_DNA"/>
</dbReference>
<feature type="signal peptide" evidence="2">
    <location>
        <begin position="1"/>
        <end position="19"/>
    </location>
</feature>
<dbReference type="Gene3D" id="3.90.1720.10">
    <property type="entry name" value="endopeptidase domain like (from Nostoc punctiforme)"/>
    <property type="match status" value="1"/>
</dbReference>
<feature type="region of interest" description="Disordered" evidence="1">
    <location>
        <begin position="73"/>
        <end position="157"/>
    </location>
</feature>
<dbReference type="SUPFAM" id="SSF54001">
    <property type="entry name" value="Cysteine proteinases"/>
    <property type="match status" value="1"/>
</dbReference>
<comment type="caution">
    <text evidence="4">The sequence shown here is derived from an EMBL/GenBank/DDBJ whole genome shotgun (WGS) entry which is preliminary data.</text>
</comment>
<protein>
    <recommendedName>
        <fullName evidence="3">Peptidase C51 domain-containing protein</fullName>
    </recommendedName>
</protein>
<reference evidence="5" key="1">
    <citation type="submission" date="2018-12" db="EMBL/GenBank/DDBJ databases">
        <title>The complete genome of Metarhizium rileyi, a key fungal pathogen of Lepidoptera.</title>
        <authorList>
            <person name="Binneck E."/>
            <person name="Lastra C.C.L."/>
            <person name="Sosa-Gomez D.R."/>
        </authorList>
    </citation>
    <scope>NUCLEOTIDE SEQUENCE [LARGE SCALE GENOMIC DNA]</scope>
    <source>
        <strain evidence="5">Cep018-CH2</strain>
    </source>
</reference>
<keyword evidence="2" id="KW-0732">Signal</keyword>
<dbReference type="InterPro" id="IPR007921">
    <property type="entry name" value="CHAP_dom"/>
</dbReference>
<feature type="chain" id="PRO_5022746680" description="Peptidase C51 domain-containing protein" evidence="2">
    <location>
        <begin position="20"/>
        <end position="298"/>
    </location>
</feature>
<dbReference type="AlphaFoldDB" id="A0A5C6G9K7"/>
<organism evidence="4 5">
    <name type="scientific">Metarhizium rileyi (strain RCEF 4871)</name>
    <name type="common">Nomuraea rileyi</name>
    <dbReference type="NCBI Taxonomy" id="1649241"/>
    <lineage>
        <taxon>Eukaryota</taxon>
        <taxon>Fungi</taxon>
        <taxon>Dikarya</taxon>
        <taxon>Ascomycota</taxon>
        <taxon>Pezizomycotina</taxon>
        <taxon>Sordariomycetes</taxon>
        <taxon>Hypocreomycetidae</taxon>
        <taxon>Hypocreales</taxon>
        <taxon>Clavicipitaceae</taxon>
        <taxon>Metarhizium</taxon>
    </lineage>
</organism>
<name>A0A5C6G9K7_METRR</name>
<dbReference type="Proteomes" id="UP000317257">
    <property type="component" value="Unassembled WGS sequence"/>
</dbReference>
<dbReference type="InterPro" id="IPR038765">
    <property type="entry name" value="Papain-like_cys_pep_sf"/>
</dbReference>
<evidence type="ECO:0000259" key="3">
    <source>
        <dbReference type="PROSITE" id="PS50911"/>
    </source>
</evidence>
<evidence type="ECO:0000313" key="5">
    <source>
        <dbReference type="Proteomes" id="UP000317257"/>
    </source>
</evidence>
<dbReference type="PROSITE" id="PS50911">
    <property type="entry name" value="CHAP"/>
    <property type="match status" value="1"/>
</dbReference>
<gene>
    <name evidence="4" type="ORF">ED733_004384</name>
</gene>
<sequence>MKPNTTVAAAFVFFQGSIALPALSFWKDPGLSEDITRVIDELDPGLMSSIFSSGGLEDGDVQQSIEILLDDNSIEGGNHEQHGSGNKKPFRPQADDSTEPPDGPPGGTLDPGLTNAQPGIDKTGDDITPQGQPGIDKTGNHTTPQDQEDGPAAEMVKTGDDYPFKFCGQVDKYGVTSCQCTSFAAWRVDQRLHLPFKQLAARTSQGQWGNANSWAAVASEAGILVDEQPAPGSVAQNSMGDFGHVAWVVGVEGDSVLIEDYNGAGGPERYGKAREPRSKYQYIHFEKYKQGRGNRVGA</sequence>
<proteinExistence type="predicted"/>
<evidence type="ECO:0000256" key="2">
    <source>
        <dbReference type="SAM" id="SignalP"/>
    </source>
</evidence>